<comment type="caution">
    <text evidence="1">The sequence shown here is derived from an EMBL/GenBank/DDBJ whole genome shotgun (WGS) entry which is preliminary data.</text>
</comment>
<accession>L8P3G2</accession>
<protein>
    <submittedName>
        <fullName evidence="1">Uncharacterized protein</fullName>
    </submittedName>
</protein>
<gene>
    <name evidence="1" type="ORF">STVIR_8360</name>
</gene>
<evidence type="ECO:0000313" key="2">
    <source>
        <dbReference type="Proteomes" id="UP000011205"/>
    </source>
</evidence>
<organism evidence="1 2">
    <name type="scientific">Streptomyces viridochromogenes Tue57</name>
    <dbReference type="NCBI Taxonomy" id="1160705"/>
    <lineage>
        <taxon>Bacteria</taxon>
        <taxon>Bacillati</taxon>
        <taxon>Actinomycetota</taxon>
        <taxon>Actinomycetes</taxon>
        <taxon>Kitasatosporales</taxon>
        <taxon>Streptomycetaceae</taxon>
        <taxon>Streptomyces</taxon>
    </lineage>
</organism>
<sequence length="35" mass="3519">MRVTAHRAPPCAVSCLGSCRGPRDLCATSCTIGGA</sequence>
<dbReference type="EMBL" id="AMLP01000270">
    <property type="protein sequence ID" value="ELS50653.1"/>
    <property type="molecule type" value="Genomic_DNA"/>
</dbReference>
<reference evidence="1 2" key="1">
    <citation type="journal article" date="2013" name="Genome Announc.">
        <title>Draft Genome Sequence of Streptomyces viridochromogenes Strain Tu57, Producer of Avilamycin.</title>
        <authorList>
            <person name="Gruning B.A."/>
            <person name="Erxleben A."/>
            <person name="Hahnlein A."/>
            <person name="Gunther S."/>
        </authorList>
    </citation>
    <scope>NUCLEOTIDE SEQUENCE [LARGE SCALE GENOMIC DNA]</scope>
    <source>
        <strain evidence="1 2">Tue57</strain>
    </source>
</reference>
<name>L8P3G2_STRVR</name>
<proteinExistence type="predicted"/>
<dbReference type="AlphaFoldDB" id="L8P3G2"/>
<evidence type="ECO:0000313" key="1">
    <source>
        <dbReference type="EMBL" id="ELS50653.1"/>
    </source>
</evidence>
<dbReference type="Proteomes" id="UP000011205">
    <property type="component" value="Unassembled WGS sequence"/>
</dbReference>